<evidence type="ECO:0000313" key="3">
    <source>
        <dbReference type="Proteomes" id="UP001281410"/>
    </source>
</evidence>
<proteinExistence type="predicted"/>
<dbReference type="EMBL" id="JANJYJ010000006">
    <property type="protein sequence ID" value="KAK3204677.1"/>
    <property type="molecule type" value="Genomic_DNA"/>
</dbReference>
<evidence type="ECO:0000313" key="2">
    <source>
        <dbReference type="EMBL" id="KAK3204677.1"/>
    </source>
</evidence>
<dbReference type="Proteomes" id="UP001281410">
    <property type="component" value="Unassembled WGS sequence"/>
</dbReference>
<gene>
    <name evidence="2" type="ORF">Dsin_018723</name>
</gene>
<keyword evidence="3" id="KW-1185">Reference proteome</keyword>
<dbReference type="AlphaFoldDB" id="A0AAE0A5U8"/>
<reference evidence="2" key="1">
    <citation type="journal article" date="2023" name="Plant J.">
        <title>Genome sequences and population genomics provide insights into the demographic history, inbreeding, and mutation load of two 'living fossil' tree species of Dipteronia.</title>
        <authorList>
            <person name="Feng Y."/>
            <person name="Comes H.P."/>
            <person name="Chen J."/>
            <person name="Zhu S."/>
            <person name="Lu R."/>
            <person name="Zhang X."/>
            <person name="Li P."/>
            <person name="Qiu J."/>
            <person name="Olsen K.M."/>
            <person name="Qiu Y."/>
        </authorList>
    </citation>
    <scope>NUCLEOTIDE SEQUENCE</scope>
    <source>
        <strain evidence="2">NBL</strain>
    </source>
</reference>
<organism evidence="2 3">
    <name type="scientific">Dipteronia sinensis</name>
    <dbReference type="NCBI Taxonomy" id="43782"/>
    <lineage>
        <taxon>Eukaryota</taxon>
        <taxon>Viridiplantae</taxon>
        <taxon>Streptophyta</taxon>
        <taxon>Embryophyta</taxon>
        <taxon>Tracheophyta</taxon>
        <taxon>Spermatophyta</taxon>
        <taxon>Magnoliopsida</taxon>
        <taxon>eudicotyledons</taxon>
        <taxon>Gunneridae</taxon>
        <taxon>Pentapetalae</taxon>
        <taxon>rosids</taxon>
        <taxon>malvids</taxon>
        <taxon>Sapindales</taxon>
        <taxon>Sapindaceae</taxon>
        <taxon>Hippocastanoideae</taxon>
        <taxon>Acereae</taxon>
        <taxon>Dipteronia</taxon>
    </lineage>
</organism>
<name>A0AAE0A5U8_9ROSI</name>
<comment type="caution">
    <text evidence="2">The sequence shown here is derived from an EMBL/GenBank/DDBJ whole genome shotgun (WGS) entry which is preliminary data.</text>
</comment>
<evidence type="ECO:0000259" key="1">
    <source>
        <dbReference type="Pfam" id="PF13966"/>
    </source>
</evidence>
<dbReference type="InterPro" id="IPR026960">
    <property type="entry name" value="RVT-Znf"/>
</dbReference>
<dbReference type="Pfam" id="PF13966">
    <property type="entry name" value="zf-RVT"/>
    <property type="match status" value="1"/>
</dbReference>
<sequence>MLFTPIWPDGQFTVRSFQRCLEDIRVKEFYNEDNIWQRICPSKVEIFTWHLIKGRIMDKKVMHRFGFDPSQSLNCKLCNEVPYVIGHLFLHYPWTWELWYSCMLWWDVKDSNSAEIKVIHKVCELCVSNEALIDRDISVIFNRCASNFFVDMLVKNGSSSNGDITVWGDS</sequence>
<accession>A0AAE0A5U8</accession>
<protein>
    <recommendedName>
        <fullName evidence="1">Reverse transcriptase zinc-binding domain-containing protein</fullName>
    </recommendedName>
</protein>
<feature type="domain" description="Reverse transcriptase zinc-binding" evidence="1">
    <location>
        <begin position="12"/>
        <end position="99"/>
    </location>
</feature>